<reference evidence="1 2" key="1">
    <citation type="submission" date="2017-01" db="EMBL/GenBank/DDBJ databases">
        <authorList>
            <consortium name="Urmite Genomes"/>
        </authorList>
    </citation>
    <scope>NUCLEOTIDE SEQUENCE [LARGE SCALE GENOMIC DNA]</scope>
    <source>
        <strain evidence="1 2">AB308</strain>
    </source>
</reference>
<proteinExistence type="predicted"/>
<dbReference type="STRING" id="1841859.GCA_900157385_01555"/>
<keyword evidence="2" id="KW-1185">Reference proteome</keyword>
<dbReference type="AlphaFoldDB" id="A0A2U3N991"/>
<gene>
    <name evidence="1" type="ORF">MTAB308_1558</name>
</gene>
<sequence>MGKYRNGGGTMCYWARLRSLSTNDIIESKNTSDPQVIEIRPSDTAFLTQNCGSWQTAPTA</sequence>
<organism evidence="1 2">
    <name type="scientific">Mycobacterium terramassiliense</name>
    <dbReference type="NCBI Taxonomy" id="1841859"/>
    <lineage>
        <taxon>Bacteria</taxon>
        <taxon>Bacillati</taxon>
        <taxon>Actinomycetota</taxon>
        <taxon>Actinomycetes</taxon>
        <taxon>Mycobacteriales</taxon>
        <taxon>Mycobacteriaceae</taxon>
        <taxon>Mycobacterium</taxon>
    </lineage>
</organism>
<evidence type="ECO:0000313" key="1">
    <source>
        <dbReference type="EMBL" id="SPM28073.1"/>
    </source>
</evidence>
<accession>A0A2U3N991</accession>
<dbReference type="EMBL" id="FTRV01000010">
    <property type="protein sequence ID" value="SPM28073.1"/>
    <property type="molecule type" value="Genomic_DNA"/>
</dbReference>
<evidence type="ECO:0000313" key="2">
    <source>
        <dbReference type="Proteomes" id="UP000241595"/>
    </source>
</evidence>
<dbReference type="Proteomes" id="UP000241595">
    <property type="component" value="Unassembled WGS sequence"/>
</dbReference>
<protein>
    <submittedName>
        <fullName evidence="1">Uncharacterized protein</fullName>
    </submittedName>
</protein>
<name>A0A2U3N991_9MYCO</name>